<dbReference type="SUPFAM" id="SSF46955">
    <property type="entry name" value="Putative DNA-binding domain"/>
    <property type="match status" value="1"/>
</dbReference>
<evidence type="ECO:0000256" key="1">
    <source>
        <dbReference type="ARBA" id="ARBA00023125"/>
    </source>
</evidence>
<dbReference type="SMART" id="SM00422">
    <property type="entry name" value="HTH_MERR"/>
    <property type="match status" value="1"/>
</dbReference>
<dbReference type="RefSeq" id="WP_028529025.1">
    <property type="nucleotide sequence ID" value="NZ_CABLBR010000018.1"/>
</dbReference>
<dbReference type="InterPro" id="IPR011256">
    <property type="entry name" value="Reg_factor_effector_dom_sf"/>
</dbReference>
<dbReference type="PANTHER" id="PTHR30204">
    <property type="entry name" value="REDOX-CYCLING DRUG-SENSING TRANSCRIPTIONAL ACTIVATOR SOXR"/>
    <property type="match status" value="1"/>
</dbReference>
<dbReference type="InterPro" id="IPR000551">
    <property type="entry name" value="MerR-type_HTH_dom"/>
</dbReference>
<gene>
    <name evidence="3" type="ORF">NQ502_15030</name>
</gene>
<organism evidence="3 4">
    <name type="scientific">Ruminococcus gauvreauii</name>
    <dbReference type="NCBI Taxonomy" id="438033"/>
    <lineage>
        <taxon>Bacteria</taxon>
        <taxon>Bacillati</taxon>
        <taxon>Bacillota</taxon>
        <taxon>Clostridia</taxon>
        <taxon>Eubacteriales</taxon>
        <taxon>Oscillospiraceae</taxon>
        <taxon>Ruminococcus</taxon>
    </lineage>
</organism>
<evidence type="ECO:0000313" key="4">
    <source>
        <dbReference type="Proteomes" id="UP001060164"/>
    </source>
</evidence>
<proteinExistence type="predicted"/>
<dbReference type="Proteomes" id="UP001060164">
    <property type="component" value="Chromosome"/>
</dbReference>
<keyword evidence="4" id="KW-1185">Reference proteome</keyword>
<dbReference type="EMBL" id="CP102290">
    <property type="protein sequence ID" value="UWP58674.1"/>
    <property type="molecule type" value="Genomic_DNA"/>
</dbReference>
<name>A0ABY5VDJ0_9FIRM</name>
<dbReference type="InterPro" id="IPR009061">
    <property type="entry name" value="DNA-bd_dom_put_sf"/>
</dbReference>
<accession>A0ABY5VDJ0</accession>
<dbReference type="PROSITE" id="PS50937">
    <property type="entry name" value="HTH_MERR_2"/>
    <property type="match status" value="1"/>
</dbReference>
<dbReference type="SUPFAM" id="SSF55136">
    <property type="entry name" value="Probable bacterial effector-binding domain"/>
    <property type="match status" value="1"/>
</dbReference>
<dbReference type="InterPro" id="IPR047057">
    <property type="entry name" value="MerR_fam"/>
</dbReference>
<reference evidence="3" key="1">
    <citation type="journal article" date="2022" name="Cell">
        <title>Design, construction, and in vivo augmentation of a complex gut microbiome.</title>
        <authorList>
            <person name="Cheng A.G."/>
            <person name="Ho P.Y."/>
            <person name="Aranda-Diaz A."/>
            <person name="Jain S."/>
            <person name="Yu F.B."/>
            <person name="Meng X."/>
            <person name="Wang M."/>
            <person name="Iakiviak M."/>
            <person name="Nagashima K."/>
            <person name="Zhao A."/>
            <person name="Murugkar P."/>
            <person name="Patil A."/>
            <person name="Atabakhsh K."/>
            <person name="Weakley A."/>
            <person name="Yan J."/>
            <person name="Brumbaugh A.R."/>
            <person name="Higginbottom S."/>
            <person name="Dimas A."/>
            <person name="Shiver A.L."/>
            <person name="Deutschbauer A."/>
            <person name="Neff N."/>
            <person name="Sonnenburg J.L."/>
            <person name="Huang K.C."/>
            <person name="Fischbach M.A."/>
        </authorList>
    </citation>
    <scope>NUCLEOTIDE SEQUENCE</scope>
    <source>
        <strain evidence="3">DSM 19829</strain>
    </source>
</reference>
<dbReference type="Gene3D" id="1.10.1660.10">
    <property type="match status" value="1"/>
</dbReference>
<sequence length="270" mass="31157">MKTNRFLTAGEFAKITGTTKHTLFHYDKIGLLPPDHRADNGYRYYSPEQLETFDVICTLRELDMPLAEIRQYLEHKSPGLFMKLLEQEEELISRKMKQLKQTRALLRKKSAQLASYLERRPAGPELLEFPEQYYISSYSDLTDSTMMASAIGSLYEHCASMDDKSPYGVGYLQYRSSLTKGIYTDYHTLYLLFDSRPKHLSHTVKPAGTYLCGWHTGPWDLIGKTYQKIFAHADARALKLDDHFFEDAILDGLTVSEENLYVTRISVRVL</sequence>
<evidence type="ECO:0000313" key="3">
    <source>
        <dbReference type="EMBL" id="UWP58674.1"/>
    </source>
</evidence>
<protein>
    <submittedName>
        <fullName evidence="3">MerR family transcriptional regulator</fullName>
    </submittedName>
</protein>
<dbReference type="PANTHER" id="PTHR30204:SF97">
    <property type="entry name" value="MERR FAMILY REGULATORY PROTEIN"/>
    <property type="match status" value="1"/>
</dbReference>
<dbReference type="Gene3D" id="3.20.80.10">
    <property type="entry name" value="Regulatory factor, effector binding domain"/>
    <property type="match status" value="1"/>
</dbReference>
<dbReference type="Pfam" id="PF13411">
    <property type="entry name" value="MerR_1"/>
    <property type="match status" value="1"/>
</dbReference>
<feature type="domain" description="HTH merR-type" evidence="2">
    <location>
        <begin position="6"/>
        <end position="75"/>
    </location>
</feature>
<evidence type="ECO:0000259" key="2">
    <source>
        <dbReference type="PROSITE" id="PS50937"/>
    </source>
</evidence>
<dbReference type="CDD" id="cd04782">
    <property type="entry name" value="HTH_BltR"/>
    <property type="match status" value="1"/>
</dbReference>
<keyword evidence="1" id="KW-0238">DNA-binding</keyword>